<dbReference type="InterPro" id="IPR051911">
    <property type="entry name" value="SDR_oxidoreductase"/>
</dbReference>
<dbReference type="RefSeq" id="WP_219529457.1">
    <property type="nucleotide sequence ID" value="NZ_JAHKRM010000006.1"/>
</dbReference>
<dbReference type="InterPro" id="IPR002347">
    <property type="entry name" value="SDR_fam"/>
</dbReference>
<dbReference type="PANTHER" id="PTHR43976:SF16">
    <property type="entry name" value="SHORT-CHAIN DEHYDROGENASE_REDUCTASE FAMILY PROTEIN"/>
    <property type="match status" value="1"/>
</dbReference>
<dbReference type="PANTHER" id="PTHR43976">
    <property type="entry name" value="SHORT CHAIN DEHYDROGENASE"/>
    <property type="match status" value="1"/>
</dbReference>
<evidence type="ECO:0000256" key="1">
    <source>
        <dbReference type="ARBA" id="ARBA00006484"/>
    </source>
</evidence>
<accession>A0ABW4GTW3</accession>
<sequence>MTIRPRRSGHFIQISTIGGRRAQPGLAAYQTTAWAVGGFFEILARELAPIGIHATVLEPGGIRTARAQRPLPAKGWQVEYEPTVGRFARTYQRNPDVQRGDPAKIAEAVLRLTAEPNPPARLLLGSDAVWLAPRIAAARATEDAAWRDLSLSTDHDGLPDFTSTEVARMVRP</sequence>
<evidence type="ECO:0000313" key="3">
    <source>
        <dbReference type="EMBL" id="MFD1544732.1"/>
    </source>
</evidence>
<keyword evidence="4" id="KW-1185">Reference proteome</keyword>
<proteinExistence type="inferred from homology"/>
<dbReference type="Proteomes" id="UP001597097">
    <property type="component" value="Unassembled WGS sequence"/>
</dbReference>
<name>A0ABW4GTW3_9ACTN</name>
<gene>
    <name evidence="3" type="ORF">ACFSJ0_47360</name>
</gene>
<organism evidence="3 4">
    <name type="scientific">Nonomuraea guangzhouensis</name>
    <dbReference type="NCBI Taxonomy" id="1291555"/>
    <lineage>
        <taxon>Bacteria</taxon>
        <taxon>Bacillati</taxon>
        <taxon>Actinomycetota</taxon>
        <taxon>Actinomycetes</taxon>
        <taxon>Streptosporangiales</taxon>
        <taxon>Streptosporangiaceae</taxon>
        <taxon>Nonomuraea</taxon>
    </lineage>
</organism>
<evidence type="ECO:0000313" key="4">
    <source>
        <dbReference type="Proteomes" id="UP001597097"/>
    </source>
</evidence>
<dbReference type="EMBL" id="JBHUCM010000044">
    <property type="protein sequence ID" value="MFD1544732.1"/>
    <property type="molecule type" value="Genomic_DNA"/>
</dbReference>
<comment type="similarity">
    <text evidence="1">Belongs to the short-chain dehydrogenases/reductases (SDR) family.</text>
</comment>
<keyword evidence="2" id="KW-0560">Oxidoreductase</keyword>
<evidence type="ECO:0000256" key="2">
    <source>
        <dbReference type="ARBA" id="ARBA00023002"/>
    </source>
</evidence>
<dbReference type="Pfam" id="PF00106">
    <property type="entry name" value="adh_short"/>
    <property type="match status" value="1"/>
</dbReference>
<reference evidence="4" key="1">
    <citation type="journal article" date="2019" name="Int. J. Syst. Evol. Microbiol.">
        <title>The Global Catalogue of Microorganisms (GCM) 10K type strain sequencing project: providing services to taxonomists for standard genome sequencing and annotation.</title>
        <authorList>
            <consortium name="The Broad Institute Genomics Platform"/>
            <consortium name="The Broad Institute Genome Sequencing Center for Infectious Disease"/>
            <person name="Wu L."/>
            <person name="Ma J."/>
        </authorList>
    </citation>
    <scope>NUCLEOTIDE SEQUENCE [LARGE SCALE GENOMIC DNA]</scope>
    <source>
        <strain evidence="4">CGMCC 1.15399</strain>
    </source>
</reference>
<comment type="caution">
    <text evidence="3">The sequence shown here is derived from an EMBL/GenBank/DDBJ whole genome shotgun (WGS) entry which is preliminary data.</text>
</comment>
<protein>
    <submittedName>
        <fullName evidence="3">SDR family NAD(P)-dependent oxidoreductase</fullName>
    </submittedName>
</protein>